<reference evidence="2" key="1">
    <citation type="journal article" date="2019" name="Virus Res.">
        <title>The mycovirome of a fungal collection from the sea cucumber Holothuria polii.</title>
        <authorList>
            <person name="Nerva L."/>
            <person name="Forgia M."/>
            <person name="Ciuffo M."/>
            <person name="Chitarra W."/>
            <person name="Chiapello M."/>
            <person name="Vallino M."/>
            <person name="Varese G.C."/>
            <person name="Turina M."/>
        </authorList>
    </citation>
    <scope>NUCLEOTIDE SEQUENCE</scope>
    <source>
        <strain evidence="2">MUT1097</strain>
    </source>
</reference>
<accession>A0A3G3C4M2</accession>
<keyword evidence="1" id="KW-0472">Membrane</keyword>
<dbReference type="EMBL" id="MG887748">
    <property type="protein sequence ID" value="AYP71799.1"/>
    <property type="molecule type" value="Genomic_RNA"/>
</dbReference>
<feature type="transmembrane region" description="Helical" evidence="1">
    <location>
        <begin position="6"/>
        <end position="28"/>
    </location>
</feature>
<organism evidence="2">
    <name type="scientific">Penicillium brevicompactum ssRNA virus 1</name>
    <dbReference type="NCBI Taxonomy" id="2485918"/>
    <lineage>
        <taxon>Viruses</taxon>
        <taxon>Riboviria</taxon>
    </lineage>
</organism>
<evidence type="ECO:0000256" key="1">
    <source>
        <dbReference type="SAM" id="Phobius"/>
    </source>
</evidence>
<evidence type="ECO:0000313" key="2">
    <source>
        <dbReference type="EMBL" id="AYP71799.1"/>
    </source>
</evidence>
<protein>
    <submittedName>
        <fullName evidence="2">Uncharacterized protein</fullName>
    </submittedName>
</protein>
<name>A0A3G3C4M2_9VIRU</name>
<keyword evidence="1" id="KW-0812">Transmembrane</keyword>
<proteinExistence type="predicted"/>
<keyword evidence="1" id="KW-1133">Transmembrane helix</keyword>
<sequence length="255" mass="28315">MIENVFWSLPCLLIVSSLLSFIVARILVGVTRWSLTRALAAWLYVVRWQRTTEHPQEFVSSGISEVPTFGNGVGLAHVGFVSPMTSLATGRVRPRARWVRVAEVVCGKDRVGALIRGRWTPDLPSSQQSDVENYLLATISGGAKVIGGGLRTLPPSERAEDGVYLVVETQHGRSLCFPSLLGRLRSYSLFRDRDRLLLGSLRARAEEWCRSRGFESWLTDLAVSSALELAWPVAPHHRFARRCWESASANTLLSA</sequence>